<dbReference type="PANTHER" id="PTHR43603">
    <property type="entry name" value="COBW DOMAIN-CONTAINING PROTEIN DDB_G0274527"/>
    <property type="match status" value="1"/>
</dbReference>
<comment type="caution">
    <text evidence="2">The sequence shown here is derived from an EMBL/GenBank/DDBJ whole genome shotgun (WGS) entry which is preliminary data.</text>
</comment>
<dbReference type="InterPro" id="IPR027417">
    <property type="entry name" value="P-loop_NTPase"/>
</dbReference>
<evidence type="ECO:0000313" key="3">
    <source>
        <dbReference type="Proteomes" id="UP000579647"/>
    </source>
</evidence>
<gene>
    <name evidence="2" type="ORF">HNR07_003142</name>
</gene>
<dbReference type="EMBL" id="JACHDO010000001">
    <property type="protein sequence ID" value="MBB5492005.1"/>
    <property type="molecule type" value="Genomic_DNA"/>
</dbReference>
<dbReference type="InterPro" id="IPR051927">
    <property type="entry name" value="Zn_Chap_cDPG_Synth"/>
</dbReference>
<proteinExistence type="predicted"/>
<dbReference type="SMART" id="SM00833">
    <property type="entry name" value="CobW_C"/>
    <property type="match status" value="1"/>
</dbReference>
<dbReference type="Gene3D" id="3.40.50.300">
    <property type="entry name" value="P-loop containing nucleotide triphosphate hydrolases"/>
    <property type="match status" value="1"/>
</dbReference>
<dbReference type="InterPro" id="IPR003495">
    <property type="entry name" value="CobW/HypB/UreG_nucleotide-bd"/>
</dbReference>
<dbReference type="SUPFAM" id="SSF90002">
    <property type="entry name" value="Hypothetical protein YjiA, C-terminal domain"/>
    <property type="match status" value="1"/>
</dbReference>
<sequence>MKEVTAPLRVVVVSGLHRLARRSTVDDLITDVPGSIAIHHDLDGIAEGIVHRVTRDRWGTLGHHRVDLDHLCASCTLREDLIPTLLDLAERGEHSLCVVEAWDGVEPRSVAEIVASRTELRLAAVVTAVDSERLLPDLSCHDDLADRSLDIAAEDERTVAEVLTHQVEYPTVLTLHGARHRDEARALIEHLNPAAVVIPPGGGLVALTEGRFDPESAANRLNPAWAQYTDLTDDRVSTLVWTRKRPLHPVRLHESLGRIVAAGVRGRGRIWLASRPDTLLVWDAYNDALLLESAGPWLGALPEAALDMVSETRRASALLDWDPVVGDRRQHLAFTGVDLDAERLVEILDSCLLTDAEAGRPLVEDPFADAI</sequence>
<feature type="domain" description="CobW C-terminal" evidence="1">
    <location>
        <begin position="236"/>
        <end position="352"/>
    </location>
</feature>
<evidence type="ECO:0000313" key="2">
    <source>
        <dbReference type="EMBL" id="MBB5492005.1"/>
    </source>
</evidence>
<protein>
    <submittedName>
        <fullName evidence="2">G3E family GTPase</fullName>
    </submittedName>
</protein>
<dbReference type="AlphaFoldDB" id="A0A840WJF3"/>
<evidence type="ECO:0000259" key="1">
    <source>
        <dbReference type="SMART" id="SM00833"/>
    </source>
</evidence>
<reference evidence="2 3" key="1">
    <citation type="submission" date="2020-08" db="EMBL/GenBank/DDBJ databases">
        <title>Sequencing the genomes of 1000 actinobacteria strains.</title>
        <authorList>
            <person name="Klenk H.-P."/>
        </authorList>
    </citation>
    <scope>NUCLEOTIDE SEQUENCE [LARGE SCALE GENOMIC DNA]</scope>
    <source>
        <strain evidence="2 3">DSM 44598</strain>
    </source>
</reference>
<dbReference type="Pfam" id="PF02492">
    <property type="entry name" value="cobW"/>
    <property type="match status" value="1"/>
</dbReference>
<name>A0A840WJF3_9ACTN</name>
<keyword evidence="3" id="KW-1185">Reference proteome</keyword>
<dbReference type="Pfam" id="PF07683">
    <property type="entry name" value="CobW_C"/>
    <property type="match status" value="1"/>
</dbReference>
<dbReference type="PANTHER" id="PTHR43603:SF1">
    <property type="entry name" value="ZINC-REGULATED GTPASE METALLOPROTEIN ACTIVATOR 1"/>
    <property type="match status" value="1"/>
</dbReference>
<dbReference type="RefSeq" id="WP_184365581.1">
    <property type="nucleotide sequence ID" value="NZ_BAAAKM010000015.1"/>
</dbReference>
<dbReference type="InterPro" id="IPR011629">
    <property type="entry name" value="CobW-like_C"/>
</dbReference>
<dbReference type="Proteomes" id="UP000579647">
    <property type="component" value="Unassembled WGS sequence"/>
</dbReference>
<accession>A0A840WJF3</accession>
<organism evidence="2 3">
    <name type="scientific">Nocardiopsis metallicus</name>
    <dbReference type="NCBI Taxonomy" id="179819"/>
    <lineage>
        <taxon>Bacteria</taxon>
        <taxon>Bacillati</taxon>
        <taxon>Actinomycetota</taxon>
        <taxon>Actinomycetes</taxon>
        <taxon>Streptosporangiales</taxon>
        <taxon>Nocardiopsidaceae</taxon>
        <taxon>Nocardiopsis</taxon>
    </lineage>
</organism>